<proteinExistence type="predicted"/>
<sequence>MPRHLPSLPKFGSKESHQAPMSFWTEWSSLAQQEYDQRDVLLRACMSGKGVDTPCLPKVPRGRTRSSRATTRERIPHRAGGGGRPSQGTSRPTGNTSENTLNPFHLELP</sequence>
<dbReference type="PANTHER" id="PTHR48161">
    <property type="entry name" value="BNACNNG12870D PROTEIN"/>
    <property type="match status" value="1"/>
</dbReference>
<dbReference type="PANTHER" id="PTHR48161:SF2">
    <property type="entry name" value="ORF122B PROTEIN"/>
    <property type="match status" value="1"/>
</dbReference>
<feature type="region of interest" description="Disordered" evidence="1">
    <location>
        <begin position="48"/>
        <end position="109"/>
    </location>
</feature>
<evidence type="ECO:0000313" key="2">
    <source>
        <dbReference type="EMBL" id="KVH95903.1"/>
    </source>
</evidence>
<evidence type="ECO:0000256" key="1">
    <source>
        <dbReference type="SAM" id="MobiDB-lite"/>
    </source>
</evidence>
<accession>A0A103XS59</accession>
<dbReference type="STRING" id="59895.A0A103XS59"/>
<dbReference type="Proteomes" id="UP000243975">
    <property type="component" value="Unassembled WGS sequence"/>
</dbReference>
<feature type="compositionally biased region" description="Polar residues" evidence="1">
    <location>
        <begin position="86"/>
        <end position="102"/>
    </location>
</feature>
<dbReference type="AlphaFoldDB" id="A0A103XS59"/>
<gene>
    <name evidence="2" type="ORF">Ccrd_002023</name>
</gene>
<keyword evidence="3" id="KW-1185">Reference proteome</keyword>
<dbReference type="EMBL" id="LEKV01004374">
    <property type="protein sequence ID" value="KVH95903.1"/>
    <property type="molecule type" value="Genomic_DNA"/>
</dbReference>
<evidence type="ECO:0000313" key="3">
    <source>
        <dbReference type="Proteomes" id="UP000243975"/>
    </source>
</evidence>
<dbReference type="Gramene" id="KVH95903">
    <property type="protein sequence ID" value="KVH95903"/>
    <property type="gene ID" value="Ccrd_002023"/>
</dbReference>
<organism evidence="2 3">
    <name type="scientific">Cynara cardunculus var. scolymus</name>
    <name type="common">Globe artichoke</name>
    <name type="synonym">Cynara scolymus</name>
    <dbReference type="NCBI Taxonomy" id="59895"/>
    <lineage>
        <taxon>Eukaryota</taxon>
        <taxon>Viridiplantae</taxon>
        <taxon>Streptophyta</taxon>
        <taxon>Embryophyta</taxon>
        <taxon>Tracheophyta</taxon>
        <taxon>Spermatophyta</taxon>
        <taxon>Magnoliopsida</taxon>
        <taxon>eudicotyledons</taxon>
        <taxon>Gunneridae</taxon>
        <taxon>Pentapetalae</taxon>
        <taxon>asterids</taxon>
        <taxon>campanulids</taxon>
        <taxon>Asterales</taxon>
        <taxon>Asteraceae</taxon>
        <taxon>Carduoideae</taxon>
        <taxon>Cardueae</taxon>
        <taxon>Carduinae</taxon>
        <taxon>Cynara</taxon>
    </lineage>
</organism>
<name>A0A103XS59_CYNCS</name>
<reference evidence="2 3" key="1">
    <citation type="journal article" date="2016" name="Sci. Rep.">
        <title>The genome sequence of the outbreeding globe artichoke constructed de novo incorporating a phase-aware low-pass sequencing strategy of F1 progeny.</title>
        <authorList>
            <person name="Scaglione D."/>
            <person name="Reyes-Chin-Wo S."/>
            <person name="Acquadro A."/>
            <person name="Froenicke L."/>
            <person name="Portis E."/>
            <person name="Beitel C."/>
            <person name="Tirone M."/>
            <person name="Mauro R."/>
            <person name="Lo Monaco A."/>
            <person name="Mauromicale G."/>
            <person name="Faccioli P."/>
            <person name="Cattivelli L."/>
            <person name="Rieseberg L."/>
            <person name="Michelmore R."/>
            <person name="Lanteri S."/>
        </authorList>
    </citation>
    <scope>NUCLEOTIDE SEQUENCE [LARGE SCALE GENOMIC DNA]</scope>
    <source>
        <strain evidence="2">2C</strain>
    </source>
</reference>
<comment type="caution">
    <text evidence="2">The sequence shown here is derived from an EMBL/GenBank/DDBJ whole genome shotgun (WGS) entry which is preliminary data.</text>
</comment>
<protein>
    <submittedName>
        <fullName evidence="2">Uncharacterized protein</fullName>
    </submittedName>
</protein>